<proteinExistence type="inferred from homology"/>
<accession>A0A1V0B6D4</accession>
<dbReference type="InterPro" id="IPR018392">
    <property type="entry name" value="LysM"/>
</dbReference>
<dbReference type="CDD" id="cd00118">
    <property type="entry name" value="LysM"/>
    <property type="match status" value="3"/>
</dbReference>
<dbReference type="Gene3D" id="1.10.530.10">
    <property type="match status" value="1"/>
</dbReference>
<evidence type="ECO:0000313" key="6">
    <source>
        <dbReference type="Proteomes" id="UP000243488"/>
    </source>
</evidence>
<dbReference type="EMBL" id="CP020100">
    <property type="protein sequence ID" value="AQZ95488.1"/>
    <property type="molecule type" value="Genomic_DNA"/>
</dbReference>
<dbReference type="InterPro" id="IPR008258">
    <property type="entry name" value="Transglycosylase_SLT_dom_1"/>
</dbReference>
<dbReference type="PROSITE" id="PS51782">
    <property type="entry name" value="LYSM"/>
    <property type="match status" value="3"/>
</dbReference>
<feature type="domain" description="LysM" evidence="4">
    <location>
        <begin position="411"/>
        <end position="454"/>
    </location>
</feature>
<evidence type="ECO:0000256" key="1">
    <source>
        <dbReference type="ARBA" id="ARBA00007734"/>
    </source>
</evidence>
<dbReference type="GO" id="GO:0016020">
    <property type="term" value="C:membrane"/>
    <property type="evidence" value="ECO:0007669"/>
    <property type="project" value="InterPro"/>
</dbReference>
<dbReference type="InterPro" id="IPR023346">
    <property type="entry name" value="Lysozyme-like_dom_sf"/>
</dbReference>
<dbReference type="GO" id="GO:0000270">
    <property type="term" value="P:peptidoglycan metabolic process"/>
    <property type="evidence" value="ECO:0007669"/>
    <property type="project" value="InterPro"/>
</dbReference>
<dbReference type="InterPro" id="IPR036779">
    <property type="entry name" value="LysM_dom_sf"/>
</dbReference>
<name>A0A1V0B6D4_9GAMM</name>
<dbReference type="AlphaFoldDB" id="A0A1V0B6D4"/>
<dbReference type="KEGG" id="ppha:BVH74_12325"/>
<dbReference type="SMART" id="SM00257">
    <property type="entry name" value="LysM"/>
    <property type="match status" value="3"/>
</dbReference>
<dbReference type="Proteomes" id="UP000243488">
    <property type="component" value="Chromosome"/>
</dbReference>
<feature type="chain" id="PRO_5012911423" description="LysM domain-containing protein" evidence="3">
    <location>
        <begin position="25"/>
        <end position="511"/>
    </location>
</feature>
<keyword evidence="6" id="KW-1185">Reference proteome</keyword>
<dbReference type="InterPro" id="IPR000189">
    <property type="entry name" value="Transglyc_AS"/>
</dbReference>
<dbReference type="RefSeq" id="WP_080050356.1">
    <property type="nucleotide sequence ID" value="NZ_CP020100.1"/>
</dbReference>
<feature type="domain" description="LysM" evidence="4">
    <location>
        <begin position="344"/>
        <end position="387"/>
    </location>
</feature>
<evidence type="ECO:0000256" key="3">
    <source>
        <dbReference type="SAM" id="SignalP"/>
    </source>
</evidence>
<evidence type="ECO:0000259" key="4">
    <source>
        <dbReference type="PROSITE" id="PS51782"/>
    </source>
</evidence>
<dbReference type="STRING" id="1931241.BVH74_12325"/>
<dbReference type="Pfam" id="PF01476">
    <property type="entry name" value="LysM"/>
    <property type="match status" value="3"/>
</dbReference>
<feature type="signal peptide" evidence="3">
    <location>
        <begin position="1"/>
        <end position="24"/>
    </location>
</feature>
<feature type="domain" description="LysM" evidence="4">
    <location>
        <begin position="466"/>
        <end position="508"/>
    </location>
</feature>
<dbReference type="SUPFAM" id="SSF53955">
    <property type="entry name" value="Lysozyme-like"/>
    <property type="match status" value="1"/>
</dbReference>
<dbReference type="PANTHER" id="PTHR33734:SF22">
    <property type="entry name" value="MEMBRANE-BOUND LYTIC MUREIN TRANSGLYCOSYLASE D"/>
    <property type="match status" value="1"/>
</dbReference>
<dbReference type="GO" id="GO:0008932">
    <property type="term" value="F:lytic endotransglycosylase activity"/>
    <property type="evidence" value="ECO:0007669"/>
    <property type="project" value="TreeGrafter"/>
</dbReference>
<dbReference type="PROSITE" id="PS51257">
    <property type="entry name" value="PROKAR_LIPOPROTEIN"/>
    <property type="match status" value="1"/>
</dbReference>
<dbReference type="Gene3D" id="3.10.350.10">
    <property type="entry name" value="LysM domain"/>
    <property type="match status" value="3"/>
</dbReference>
<sequence>MRFYQKLLISHGKTCLALILAVLAGCQSSPSLQQHEPSLKPGRTAEPASPPRASSKPRARQAAPEEPHTLWSRIRQGFLLDPALIDNPRIDQQRLAFLNQTRYFEVSGERAQRYLHYVVEQLEARELPQELALLPFVESSYNPMAYSSAHAAGLWQFIPSTGQQFSLRQDWWYDGRRDVVASTQAAMDYLTQLNERFDGDWLLALAAYNCGEGCVGRAIQRNQALNLPTDYWNLQLPRETMNYVPKLLALAQIIDSPTQHGAALPELPDEPYFAEITIEHQLELSKAAELADISTDELLRLNPAFKQRITAPQGTYQMLVPVDRAEQFSAALAALPEDQRVNYQRYQVRSGDTLSQIARRYQVSVGALREVNSINGNLIRVGQTLMLPRLGDSEPAPQSVAAIAATTPQELRYQVQPGDNLWAIARNHGLSVSQIKQHNGLESPALRAGQTLRLPAAASASQNRSMTYTVKSGDSLYSIARQFKVEIQNIRDWNQLGRHIQPGQQLTLFVP</sequence>
<dbReference type="Pfam" id="PF01464">
    <property type="entry name" value="SLT"/>
    <property type="match status" value="1"/>
</dbReference>
<dbReference type="SUPFAM" id="SSF54106">
    <property type="entry name" value="LysM domain"/>
    <property type="match status" value="3"/>
</dbReference>
<evidence type="ECO:0000256" key="2">
    <source>
        <dbReference type="SAM" id="MobiDB-lite"/>
    </source>
</evidence>
<protein>
    <recommendedName>
        <fullName evidence="4">LysM domain-containing protein</fullName>
    </recommendedName>
</protein>
<dbReference type="PROSITE" id="PS00922">
    <property type="entry name" value="TRANSGLYCOSYLASE"/>
    <property type="match status" value="1"/>
</dbReference>
<keyword evidence="3" id="KW-0732">Signal</keyword>
<comment type="similarity">
    <text evidence="1">Belongs to the transglycosylase Slt family.</text>
</comment>
<feature type="compositionally biased region" description="Low complexity" evidence="2">
    <location>
        <begin position="51"/>
        <end position="62"/>
    </location>
</feature>
<evidence type="ECO:0000313" key="5">
    <source>
        <dbReference type="EMBL" id="AQZ95488.1"/>
    </source>
</evidence>
<gene>
    <name evidence="5" type="ORF">BVH74_12325</name>
</gene>
<reference evidence="5 6" key="1">
    <citation type="submission" date="2017-03" db="EMBL/GenBank/DDBJ databases">
        <title>Complete genome sequence of the novel DNRA strain Pseudomonas sp. S-6-2 isolated from Chinese polluted river sediment. Journal of Biotechnology.</title>
        <authorList>
            <person name="Li J."/>
            <person name="Xiang F."/>
            <person name="Wang L."/>
            <person name="Xi L."/>
            <person name="Liu J."/>
        </authorList>
    </citation>
    <scope>NUCLEOTIDE SEQUENCE [LARGE SCALE GENOMIC DNA]</scope>
    <source>
        <strain evidence="5 6">S-6-2</strain>
    </source>
</reference>
<organism evidence="5 6">
    <name type="scientific">Halopseudomonas phragmitis</name>
    <dbReference type="NCBI Taxonomy" id="1931241"/>
    <lineage>
        <taxon>Bacteria</taxon>
        <taxon>Pseudomonadati</taxon>
        <taxon>Pseudomonadota</taxon>
        <taxon>Gammaproteobacteria</taxon>
        <taxon>Pseudomonadales</taxon>
        <taxon>Pseudomonadaceae</taxon>
        <taxon>Halopseudomonas</taxon>
    </lineage>
</organism>
<feature type="region of interest" description="Disordered" evidence="2">
    <location>
        <begin position="31"/>
        <end position="67"/>
    </location>
</feature>
<dbReference type="PANTHER" id="PTHR33734">
    <property type="entry name" value="LYSM DOMAIN-CONTAINING GPI-ANCHORED PROTEIN 2"/>
    <property type="match status" value="1"/>
</dbReference>
<dbReference type="CDD" id="cd16894">
    <property type="entry name" value="MltD-like"/>
    <property type="match status" value="1"/>
</dbReference>